<dbReference type="SUPFAM" id="SSF144083">
    <property type="entry name" value="Magnesium transport protein CorA, transmembrane region"/>
    <property type="match status" value="1"/>
</dbReference>
<keyword evidence="7 13" id="KW-1133">Transmembrane helix</keyword>
<feature type="transmembrane region" description="Helical" evidence="13">
    <location>
        <begin position="279"/>
        <end position="299"/>
    </location>
</feature>
<evidence type="ECO:0000256" key="2">
    <source>
        <dbReference type="ARBA" id="ARBA00009765"/>
    </source>
</evidence>
<feature type="transmembrane region" description="Helical" evidence="13">
    <location>
        <begin position="244"/>
        <end position="267"/>
    </location>
</feature>
<keyword evidence="15" id="KW-1185">Reference proteome</keyword>
<evidence type="ECO:0000256" key="12">
    <source>
        <dbReference type="SAM" id="Coils"/>
    </source>
</evidence>
<dbReference type="AlphaFoldDB" id="E0S2U2"/>
<dbReference type="PANTHER" id="PTHR46494:SF1">
    <property type="entry name" value="CORA FAMILY METAL ION TRANSPORTER (EUROFUNG)"/>
    <property type="match status" value="1"/>
</dbReference>
<evidence type="ECO:0000313" key="15">
    <source>
        <dbReference type="Proteomes" id="UP000001299"/>
    </source>
</evidence>
<dbReference type="GO" id="GO:0015095">
    <property type="term" value="F:magnesium ion transmembrane transporter activity"/>
    <property type="evidence" value="ECO:0007669"/>
    <property type="project" value="TreeGrafter"/>
</dbReference>
<dbReference type="GO" id="GO:0005886">
    <property type="term" value="C:plasma membrane"/>
    <property type="evidence" value="ECO:0007669"/>
    <property type="project" value="UniProtKB-SubCell"/>
</dbReference>
<reference evidence="14 15" key="1">
    <citation type="journal article" date="2010" name="PLoS ONE">
        <title>The glycobiome of the rumen bacterium Butyrivibrio proteoclasticus B316(T) highlights adaptation to a polysaccharide-rich environment.</title>
        <authorList>
            <person name="Kelly W.J."/>
            <person name="Leahy S.C."/>
            <person name="Altermann E."/>
            <person name="Yeoman C.J."/>
            <person name="Dunne J.C."/>
            <person name="Kong Z."/>
            <person name="Pacheco D.M."/>
            <person name="Li D."/>
            <person name="Noel S.J."/>
            <person name="Moon C.D."/>
            <person name="Cookson A.L."/>
            <person name="Attwood G.T."/>
        </authorList>
    </citation>
    <scope>NUCLEOTIDE SEQUENCE [LARGE SCALE GENOMIC DNA]</scope>
    <source>
        <strain evidence="15">ATCC 51982 / DSM 14932 / B316</strain>
    </source>
</reference>
<sequence>MFFLIKNALEECSAEQCHDAAEPYVAVLTPAQWAAQNENFDMGIDFDLSSEEIYTTKAEVNYDSLTGTFYIPTQSSNTSEPQKFSFVLDETGIVFIDEGEEALRLVRRIQHYKKWKKPCLERFMYDFLELIIHNDLRTMQKYELELDSLEKEIMSNAETAHMERNNDIRGDIRDLRIHYEQLLDLGQELEENENGFFKEENLRYFHMFSSRVDRLYDSATHLRDYTIQLNDLYQSQLDVRQNRIMTVLTVVTTIFMPLTLIVGWYGMNFKYMPELESRLGYPVVIVLSIFIVVGSLIFFKIKKIL</sequence>
<dbReference type="InterPro" id="IPR045861">
    <property type="entry name" value="CorA_cytoplasmic_dom"/>
</dbReference>
<keyword evidence="5 13" id="KW-0812">Transmembrane</keyword>
<comment type="catalytic activity">
    <reaction evidence="10">
        <text>Mg(2+)(in) = Mg(2+)(out)</text>
        <dbReference type="Rhea" id="RHEA:29827"/>
        <dbReference type="ChEBI" id="CHEBI:18420"/>
    </reaction>
</comment>
<dbReference type="Proteomes" id="UP000001299">
    <property type="component" value="Chromosome 2"/>
</dbReference>
<dbReference type="RefSeq" id="WP_013282376.1">
    <property type="nucleotide sequence ID" value="NC_014388.1"/>
</dbReference>
<evidence type="ECO:0000256" key="10">
    <source>
        <dbReference type="ARBA" id="ARBA00034269"/>
    </source>
</evidence>
<evidence type="ECO:0000256" key="11">
    <source>
        <dbReference type="ARBA" id="ARBA00045497"/>
    </source>
</evidence>
<evidence type="ECO:0000256" key="1">
    <source>
        <dbReference type="ARBA" id="ARBA00004651"/>
    </source>
</evidence>
<evidence type="ECO:0000256" key="13">
    <source>
        <dbReference type="SAM" id="Phobius"/>
    </source>
</evidence>
<comment type="subcellular location">
    <subcellularLocation>
        <location evidence="1">Cell membrane</location>
        <topology evidence="1">Multi-pass membrane protein</topology>
    </subcellularLocation>
</comment>
<dbReference type="CDD" id="cd12826">
    <property type="entry name" value="EcCorA_ZntB-like_u1"/>
    <property type="match status" value="1"/>
</dbReference>
<dbReference type="EMBL" id="CP001811">
    <property type="protein sequence ID" value="ADL35724.1"/>
    <property type="molecule type" value="Genomic_DNA"/>
</dbReference>
<dbReference type="STRING" id="515622.bpr_III035"/>
<dbReference type="SUPFAM" id="SSF143865">
    <property type="entry name" value="CorA soluble domain-like"/>
    <property type="match status" value="1"/>
</dbReference>
<protein>
    <submittedName>
        <fullName evidence="14">CorA-like Mg2+ transporter protein</fullName>
    </submittedName>
</protein>
<keyword evidence="4" id="KW-1003">Cell membrane</keyword>
<dbReference type="eggNOG" id="COG0598">
    <property type="taxonomic scope" value="Bacteria"/>
</dbReference>
<proteinExistence type="inferred from homology"/>
<evidence type="ECO:0000256" key="8">
    <source>
        <dbReference type="ARBA" id="ARBA00023065"/>
    </source>
</evidence>
<organism evidence="14 15">
    <name type="scientific">Butyrivibrio proteoclasticus (strain ATCC 51982 / DSM 14932 / B316)</name>
    <name type="common">Clostridium proteoclasticum</name>
    <dbReference type="NCBI Taxonomy" id="515622"/>
    <lineage>
        <taxon>Bacteria</taxon>
        <taxon>Bacillati</taxon>
        <taxon>Bacillota</taxon>
        <taxon>Clostridia</taxon>
        <taxon>Lachnospirales</taxon>
        <taxon>Lachnospiraceae</taxon>
        <taxon>Butyrivibrio</taxon>
    </lineage>
</organism>
<feature type="coiled-coil region" evidence="12">
    <location>
        <begin position="132"/>
        <end position="192"/>
    </location>
</feature>
<dbReference type="GO" id="GO:0000287">
    <property type="term" value="F:magnesium ion binding"/>
    <property type="evidence" value="ECO:0007669"/>
    <property type="project" value="TreeGrafter"/>
</dbReference>
<dbReference type="FunFam" id="1.20.58.340:FF:000004">
    <property type="entry name" value="Magnesium transport protein CorA"/>
    <property type="match status" value="1"/>
</dbReference>
<dbReference type="HOGENOM" id="CLU_007127_0_1_9"/>
<keyword evidence="6" id="KW-0460">Magnesium</keyword>
<keyword evidence="12" id="KW-0175">Coiled coil</keyword>
<comment type="function">
    <text evidence="11">Mediates influx of magnesium ions. Alternates between open and closed states. Activated by low cytoplasmic Mg(2+) levels. Inactive when cytoplasmic Mg(2+) levels are high.</text>
</comment>
<keyword evidence="9 13" id="KW-0472">Membrane</keyword>
<dbReference type="GO" id="GO:0050897">
    <property type="term" value="F:cobalt ion binding"/>
    <property type="evidence" value="ECO:0007669"/>
    <property type="project" value="TreeGrafter"/>
</dbReference>
<dbReference type="Gene3D" id="1.20.58.340">
    <property type="entry name" value="Magnesium transport protein CorA, transmembrane region"/>
    <property type="match status" value="2"/>
</dbReference>
<name>E0S2U2_BUTPB</name>
<gene>
    <name evidence="14" type="ordered locus">bpr_III035</name>
</gene>
<evidence type="ECO:0000256" key="5">
    <source>
        <dbReference type="ARBA" id="ARBA00022692"/>
    </source>
</evidence>
<comment type="similarity">
    <text evidence="2">Belongs to the CorA metal ion transporter (MIT) (TC 1.A.35) family.</text>
</comment>
<accession>E0S2U2</accession>
<dbReference type="KEGG" id="bpb:bpr_III035"/>
<keyword evidence="8" id="KW-0406">Ion transport</keyword>
<evidence type="ECO:0000256" key="9">
    <source>
        <dbReference type="ARBA" id="ARBA00023136"/>
    </source>
</evidence>
<dbReference type="PANTHER" id="PTHR46494">
    <property type="entry name" value="CORA FAMILY METAL ION TRANSPORTER (EUROFUNG)"/>
    <property type="match status" value="1"/>
</dbReference>
<evidence type="ECO:0000256" key="6">
    <source>
        <dbReference type="ARBA" id="ARBA00022842"/>
    </source>
</evidence>
<evidence type="ECO:0000313" key="14">
    <source>
        <dbReference type="EMBL" id="ADL35724.1"/>
    </source>
</evidence>
<keyword evidence="3" id="KW-0813">Transport</keyword>
<dbReference type="Pfam" id="PF01544">
    <property type="entry name" value="CorA"/>
    <property type="match status" value="1"/>
</dbReference>
<evidence type="ECO:0000256" key="4">
    <source>
        <dbReference type="ARBA" id="ARBA00022475"/>
    </source>
</evidence>
<evidence type="ECO:0000256" key="7">
    <source>
        <dbReference type="ARBA" id="ARBA00022989"/>
    </source>
</evidence>
<dbReference type="GO" id="GO:0015087">
    <property type="term" value="F:cobalt ion transmembrane transporter activity"/>
    <property type="evidence" value="ECO:0007669"/>
    <property type="project" value="TreeGrafter"/>
</dbReference>
<dbReference type="InterPro" id="IPR002523">
    <property type="entry name" value="MgTranspt_CorA/ZnTranspt_ZntB"/>
</dbReference>
<dbReference type="InterPro" id="IPR045863">
    <property type="entry name" value="CorA_TM1_TM2"/>
</dbReference>
<evidence type="ECO:0000256" key="3">
    <source>
        <dbReference type="ARBA" id="ARBA00022448"/>
    </source>
</evidence>